<evidence type="ECO:0000313" key="1">
    <source>
        <dbReference type="EMBL" id="AYV79734.1"/>
    </source>
</evidence>
<accession>A0A3G4ZZL9</accession>
<protein>
    <submittedName>
        <fullName evidence="1">Uncharacterized protein</fullName>
    </submittedName>
</protein>
<dbReference type="EMBL" id="MK072175">
    <property type="protein sequence ID" value="AYV79734.1"/>
    <property type="molecule type" value="Genomic_DNA"/>
</dbReference>
<reference evidence="1" key="1">
    <citation type="submission" date="2018-10" db="EMBL/GenBank/DDBJ databases">
        <title>Hidden diversity of soil giant viruses.</title>
        <authorList>
            <person name="Schulz F."/>
            <person name="Alteio L."/>
            <person name="Goudeau D."/>
            <person name="Ryan E.M."/>
            <person name="Malmstrom R.R."/>
            <person name="Blanchard J."/>
            <person name="Woyke T."/>
        </authorList>
    </citation>
    <scope>NUCLEOTIDE SEQUENCE</scope>
    <source>
        <strain evidence="1">FNV1</strain>
    </source>
</reference>
<name>A0A3G4ZZL9_9VIRU</name>
<organism evidence="1">
    <name type="scientific">Faunusvirus sp</name>
    <dbReference type="NCBI Taxonomy" id="2487766"/>
    <lineage>
        <taxon>Viruses</taxon>
        <taxon>Varidnaviria</taxon>
        <taxon>Bamfordvirae</taxon>
        <taxon>Nucleocytoviricota</taxon>
        <taxon>Megaviricetes</taxon>
        <taxon>Imitervirales</taxon>
        <taxon>Mimiviridae</taxon>
    </lineage>
</organism>
<gene>
    <name evidence="1" type="ORF">Faunusvirus44_4</name>
</gene>
<proteinExistence type="predicted"/>
<sequence length="148" mass="17363">MGNTTGNQPQPFGKTFLVRVTILKKIVAGAHDRSLANKFITQLPYASNYIYSQNLYEYLTGQYIFEHQYPKLFRSTTPFYIHMKVEGITDECLLELTSDQYDVYKELYINNDLQNNAIEMNNIEIYNKIDKLQQDINKLKQHIDKPVD</sequence>